<dbReference type="InterPro" id="IPR042176">
    <property type="entry name" value="Pantoate_ligase_C"/>
</dbReference>
<dbReference type="AlphaFoldDB" id="A0A2D2AXC4"/>
<keyword evidence="6 8" id="KW-0067">ATP-binding</keyword>
<keyword evidence="5 8" id="KW-0547">Nucleotide-binding</keyword>
<feature type="binding site" evidence="8">
    <location>
        <begin position="190"/>
        <end position="193"/>
    </location>
    <ligand>
        <name>ATP</name>
        <dbReference type="ChEBI" id="CHEBI:30616"/>
    </ligand>
</feature>
<dbReference type="NCBIfam" id="TIGR00018">
    <property type="entry name" value="panC"/>
    <property type="match status" value="1"/>
</dbReference>
<dbReference type="EMBL" id="CP024201">
    <property type="protein sequence ID" value="ATQ42633.1"/>
    <property type="molecule type" value="Genomic_DNA"/>
</dbReference>
<organism evidence="9 10">
    <name type="scientific">Caulobacter mirabilis</name>
    <dbReference type="NCBI Taxonomy" id="69666"/>
    <lineage>
        <taxon>Bacteria</taxon>
        <taxon>Pseudomonadati</taxon>
        <taxon>Pseudomonadota</taxon>
        <taxon>Alphaproteobacteria</taxon>
        <taxon>Caulobacterales</taxon>
        <taxon>Caulobacteraceae</taxon>
        <taxon>Caulobacter</taxon>
    </lineage>
</organism>
<dbReference type="KEGG" id="cmb:CSW64_09540"/>
<dbReference type="OrthoDB" id="9773087at2"/>
<dbReference type="Pfam" id="PF02569">
    <property type="entry name" value="Pantoate_ligase"/>
    <property type="match status" value="1"/>
</dbReference>
<comment type="caution">
    <text evidence="8">Lacks conserved residue(s) required for the propagation of feature annotation.</text>
</comment>
<dbReference type="GO" id="GO:0015940">
    <property type="term" value="P:pantothenate biosynthetic process"/>
    <property type="evidence" value="ECO:0007669"/>
    <property type="project" value="UniProtKB-UniRule"/>
</dbReference>
<evidence type="ECO:0000256" key="3">
    <source>
        <dbReference type="ARBA" id="ARBA00022598"/>
    </source>
</evidence>
<comment type="similarity">
    <text evidence="2 8">Belongs to the pantothenate synthetase family.</text>
</comment>
<evidence type="ECO:0000313" key="9">
    <source>
        <dbReference type="EMBL" id="ATQ42633.1"/>
    </source>
</evidence>
<evidence type="ECO:0000313" key="10">
    <source>
        <dbReference type="Proteomes" id="UP000228945"/>
    </source>
</evidence>
<dbReference type="RefSeq" id="WP_099621887.1">
    <property type="nucleotide sequence ID" value="NZ_CP024201.1"/>
</dbReference>
<dbReference type="UniPathway" id="UPA00028">
    <property type="reaction ID" value="UER00005"/>
</dbReference>
<keyword evidence="3 8" id="KW-0436">Ligase</keyword>
<comment type="miscellaneous">
    <text evidence="8">The reaction proceeds by a bi uni uni bi ping pong mechanism.</text>
</comment>
<dbReference type="SUPFAM" id="SSF52374">
    <property type="entry name" value="Nucleotidylyl transferase"/>
    <property type="match status" value="1"/>
</dbReference>
<gene>
    <name evidence="8" type="primary">panC</name>
    <name evidence="9" type="ORF">CSW64_09540</name>
</gene>
<feature type="binding site" evidence="8">
    <location>
        <begin position="35"/>
        <end position="42"/>
    </location>
    <ligand>
        <name>ATP</name>
        <dbReference type="ChEBI" id="CHEBI:30616"/>
    </ligand>
</feature>
<keyword evidence="8" id="KW-0963">Cytoplasm</keyword>
<dbReference type="GO" id="GO:0005829">
    <property type="term" value="C:cytosol"/>
    <property type="evidence" value="ECO:0007669"/>
    <property type="project" value="TreeGrafter"/>
</dbReference>
<dbReference type="GO" id="GO:0005524">
    <property type="term" value="F:ATP binding"/>
    <property type="evidence" value="ECO:0007669"/>
    <property type="project" value="UniProtKB-KW"/>
</dbReference>
<feature type="binding site" evidence="8">
    <location>
        <begin position="153"/>
        <end position="156"/>
    </location>
    <ligand>
        <name>ATP</name>
        <dbReference type="ChEBI" id="CHEBI:30616"/>
    </ligand>
</feature>
<name>A0A2D2AXC4_9CAUL</name>
<evidence type="ECO:0000256" key="8">
    <source>
        <dbReference type="HAMAP-Rule" id="MF_00158"/>
    </source>
</evidence>
<feature type="binding site" evidence="8">
    <location>
        <position position="159"/>
    </location>
    <ligand>
        <name>(R)-pantoate</name>
        <dbReference type="ChEBI" id="CHEBI:15980"/>
    </ligand>
</feature>
<dbReference type="Gene3D" id="3.40.50.620">
    <property type="entry name" value="HUPs"/>
    <property type="match status" value="1"/>
</dbReference>
<feature type="binding site" evidence="8">
    <location>
        <position position="66"/>
    </location>
    <ligand>
        <name>beta-alanine</name>
        <dbReference type="ChEBI" id="CHEBI:57966"/>
    </ligand>
</feature>
<dbReference type="GO" id="GO:0004592">
    <property type="term" value="F:pantoate-beta-alanine ligase activity"/>
    <property type="evidence" value="ECO:0007669"/>
    <property type="project" value="UniProtKB-UniRule"/>
</dbReference>
<evidence type="ECO:0000256" key="7">
    <source>
        <dbReference type="ARBA" id="ARBA00048258"/>
    </source>
</evidence>
<dbReference type="HAMAP" id="MF_00158">
    <property type="entry name" value="PanC"/>
    <property type="match status" value="1"/>
</dbReference>
<dbReference type="PANTHER" id="PTHR21299">
    <property type="entry name" value="CYTIDYLATE KINASE/PANTOATE-BETA-ALANINE LIGASE"/>
    <property type="match status" value="1"/>
</dbReference>
<keyword evidence="10" id="KW-1185">Reference proteome</keyword>
<comment type="function">
    <text evidence="8">Catalyzes the condensation of pantoate with beta-alanine in an ATP-dependent reaction via a pantoyl-adenylate intermediate.</text>
</comment>
<proteinExistence type="inferred from homology"/>
<dbReference type="Gene3D" id="3.30.1300.10">
    <property type="entry name" value="Pantoate-beta-alanine ligase, C-terminal domain"/>
    <property type="match status" value="1"/>
</dbReference>
<sequence>MSASPLPVVRTVAALRAQVAAWKAAGERVALVPTMGALHDGHLSLIRLGNARADRTVASVFVNPTQFAPHEDFDSYPRGEGRDAELLASAGCALMFAPTVTEMYPDGFASAVSVTGGVAGPLEGQSRPHFFGGVATVVTKLLNQCQPHVAIFGEKDYQQLAVIRRFVKDLDMPVEIVGGPTDREADDLARSSRNAYLTPEERARASALPAAMKAAVEALRGGEAVEAVEAGAISALKSAGFAKVDYVETRDGESLERLGPGIVGTGARVFVAAWMGRTRLIDNWAV</sequence>
<dbReference type="CDD" id="cd00560">
    <property type="entry name" value="PanC"/>
    <property type="match status" value="1"/>
</dbReference>
<evidence type="ECO:0000256" key="4">
    <source>
        <dbReference type="ARBA" id="ARBA00022655"/>
    </source>
</evidence>
<protein>
    <recommendedName>
        <fullName evidence="8">Pantothenate synthetase</fullName>
        <shortName evidence="8">PS</shortName>
        <ecNumber evidence="8">6.3.2.1</ecNumber>
    </recommendedName>
    <alternativeName>
        <fullName evidence="8">Pantoate--beta-alanine ligase</fullName>
    </alternativeName>
    <alternativeName>
        <fullName evidence="8">Pantoate-activating enzyme</fullName>
    </alternativeName>
</protein>
<dbReference type="EC" id="6.3.2.1" evidence="8"/>
<reference evidence="9 10" key="1">
    <citation type="submission" date="2017-10" db="EMBL/GenBank/DDBJ databases">
        <title>Genome sequence of Caulobacter mirabilis FWC38.</title>
        <authorList>
            <person name="Fiebig A."/>
            <person name="Crosson S."/>
        </authorList>
    </citation>
    <scope>NUCLEOTIDE SEQUENCE [LARGE SCALE GENOMIC DNA]</scope>
    <source>
        <strain evidence="9 10">FWC 38</strain>
    </source>
</reference>
<feature type="active site" description="Proton donor" evidence="8">
    <location>
        <position position="42"/>
    </location>
</feature>
<dbReference type="Proteomes" id="UP000228945">
    <property type="component" value="Chromosome"/>
</dbReference>
<keyword evidence="4 8" id="KW-0566">Pantothenate biosynthesis</keyword>
<accession>A0A2D2AXC4</accession>
<feature type="binding site" evidence="8">
    <location>
        <position position="66"/>
    </location>
    <ligand>
        <name>(R)-pantoate</name>
        <dbReference type="ChEBI" id="CHEBI:15980"/>
    </ligand>
</feature>
<dbReference type="PANTHER" id="PTHR21299:SF1">
    <property type="entry name" value="PANTOATE--BETA-ALANINE LIGASE"/>
    <property type="match status" value="1"/>
</dbReference>
<comment type="subunit">
    <text evidence="8">Homodimer.</text>
</comment>
<comment type="subcellular location">
    <subcellularLocation>
        <location evidence="8">Cytoplasm</location>
    </subcellularLocation>
</comment>
<evidence type="ECO:0000256" key="1">
    <source>
        <dbReference type="ARBA" id="ARBA00004990"/>
    </source>
</evidence>
<dbReference type="InterPro" id="IPR014729">
    <property type="entry name" value="Rossmann-like_a/b/a_fold"/>
</dbReference>
<comment type="catalytic activity">
    <reaction evidence="7 8">
        <text>(R)-pantoate + beta-alanine + ATP = (R)-pantothenate + AMP + diphosphate + H(+)</text>
        <dbReference type="Rhea" id="RHEA:10912"/>
        <dbReference type="ChEBI" id="CHEBI:15378"/>
        <dbReference type="ChEBI" id="CHEBI:15980"/>
        <dbReference type="ChEBI" id="CHEBI:29032"/>
        <dbReference type="ChEBI" id="CHEBI:30616"/>
        <dbReference type="ChEBI" id="CHEBI:33019"/>
        <dbReference type="ChEBI" id="CHEBI:57966"/>
        <dbReference type="ChEBI" id="CHEBI:456215"/>
        <dbReference type="EC" id="6.3.2.1"/>
    </reaction>
</comment>
<evidence type="ECO:0000256" key="5">
    <source>
        <dbReference type="ARBA" id="ARBA00022741"/>
    </source>
</evidence>
<evidence type="ECO:0000256" key="6">
    <source>
        <dbReference type="ARBA" id="ARBA00022840"/>
    </source>
</evidence>
<dbReference type="InterPro" id="IPR003721">
    <property type="entry name" value="Pantoate_ligase"/>
</dbReference>
<comment type="pathway">
    <text evidence="1 8">Cofactor biosynthesis; (R)-pantothenate biosynthesis; (R)-pantothenate from (R)-pantoate and beta-alanine: step 1/1.</text>
</comment>
<evidence type="ECO:0000256" key="2">
    <source>
        <dbReference type="ARBA" id="ARBA00009256"/>
    </source>
</evidence>